<reference evidence="1 2" key="1">
    <citation type="journal article" date="2019" name="Sci. Rep.">
        <title>Orb-weaving spider Araneus ventricosus genome elucidates the spidroin gene catalogue.</title>
        <authorList>
            <person name="Kono N."/>
            <person name="Nakamura H."/>
            <person name="Ohtoshi R."/>
            <person name="Moran D.A.P."/>
            <person name="Shinohara A."/>
            <person name="Yoshida Y."/>
            <person name="Fujiwara M."/>
            <person name="Mori M."/>
            <person name="Tomita M."/>
            <person name="Arakawa K."/>
        </authorList>
    </citation>
    <scope>NUCLEOTIDE SEQUENCE [LARGE SCALE GENOMIC DNA]</scope>
</reference>
<evidence type="ECO:0000313" key="1">
    <source>
        <dbReference type="EMBL" id="GBN93064.1"/>
    </source>
</evidence>
<comment type="caution">
    <text evidence="1">The sequence shown here is derived from an EMBL/GenBank/DDBJ whole genome shotgun (WGS) entry which is preliminary data.</text>
</comment>
<proteinExistence type="predicted"/>
<dbReference type="AlphaFoldDB" id="A0A4Y2SXI3"/>
<protein>
    <submittedName>
        <fullName evidence="1">Uncharacterized protein</fullName>
    </submittedName>
</protein>
<gene>
    <name evidence="1" type="ORF">AVEN_273492_1</name>
</gene>
<dbReference type="Proteomes" id="UP000499080">
    <property type="component" value="Unassembled WGS sequence"/>
</dbReference>
<keyword evidence="2" id="KW-1185">Reference proteome</keyword>
<sequence>MSPNTVGYLKSIWDPRIVYIKESGKYLAPFLSNNLFCTRPGSNNYKIFILLEGPRQEGEDNPSAQERYDSWRWLNNLFLLLNVRFAVVKLADERTRLFSEVKKKSSSGR</sequence>
<dbReference type="EMBL" id="BGPR01024751">
    <property type="protein sequence ID" value="GBN93064.1"/>
    <property type="molecule type" value="Genomic_DNA"/>
</dbReference>
<evidence type="ECO:0000313" key="2">
    <source>
        <dbReference type="Proteomes" id="UP000499080"/>
    </source>
</evidence>
<organism evidence="1 2">
    <name type="scientific">Araneus ventricosus</name>
    <name type="common">Orbweaver spider</name>
    <name type="synonym">Epeira ventricosa</name>
    <dbReference type="NCBI Taxonomy" id="182803"/>
    <lineage>
        <taxon>Eukaryota</taxon>
        <taxon>Metazoa</taxon>
        <taxon>Ecdysozoa</taxon>
        <taxon>Arthropoda</taxon>
        <taxon>Chelicerata</taxon>
        <taxon>Arachnida</taxon>
        <taxon>Araneae</taxon>
        <taxon>Araneomorphae</taxon>
        <taxon>Entelegynae</taxon>
        <taxon>Araneoidea</taxon>
        <taxon>Araneidae</taxon>
        <taxon>Araneus</taxon>
    </lineage>
</organism>
<name>A0A4Y2SXI3_ARAVE</name>
<accession>A0A4Y2SXI3</accession>